<dbReference type="InterPro" id="IPR011060">
    <property type="entry name" value="RibuloseP-bd_barrel"/>
</dbReference>
<dbReference type="AlphaFoldDB" id="A0A2T9YWP7"/>
<proteinExistence type="inferred from homology"/>
<evidence type="ECO:0000256" key="5">
    <source>
        <dbReference type="ARBA" id="ARBA00022605"/>
    </source>
</evidence>
<dbReference type="HAMAP" id="MF_00135">
    <property type="entry name" value="PRAI"/>
    <property type="match status" value="1"/>
</dbReference>
<dbReference type="Gene3D" id="3.20.20.70">
    <property type="entry name" value="Aldolase class I"/>
    <property type="match status" value="1"/>
</dbReference>
<gene>
    <name evidence="10" type="ORF">BB561_001002</name>
</gene>
<keyword evidence="5" id="KW-0028">Amino-acid biosynthesis</keyword>
<dbReference type="EMBL" id="MBFR01000025">
    <property type="protein sequence ID" value="PVU96724.1"/>
    <property type="molecule type" value="Genomic_DNA"/>
</dbReference>
<dbReference type="InterPro" id="IPR044643">
    <property type="entry name" value="TrpF_fam"/>
</dbReference>
<keyword evidence="8" id="KW-0413">Isomerase</keyword>
<dbReference type="PANTHER" id="PTHR42894:SF1">
    <property type="entry name" value="N-(5'-PHOSPHORIBOSYL)ANTHRANILATE ISOMERASE"/>
    <property type="match status" value="1"/>
</dbReference>
<evidence type="ECO:0000256" key="7">
    <source>
        <dbReference type="ARBA" id="ARBA00023141"/>
    </source>
</evidence>
<evidence type="ECO:0000256" key="4">
    <source>
        <dbReference type="ARBA" id="ARBA00022272"/>
    </source>
</evidence>
<comment type="caution">
    <text evidence="10">The sequence shown here is derived from an EMBL/GenBank/DDBJ whole genome shotgun (WGS) entry which is preliminary data.</text>
</comment>
<organism evidence="10 11">
    <name type="scientific">Smittium simulii</name>
    <dbReference type="NCBI Taxonomy" id="133385"/>
    <lineage>
        <taxon>Eukaryota</taxon>
        <taxon>Fungi</taxon>
        <taxon>Fungi incertae sedis</taxon>
        <taxon>Zoopagomycota</taxon>
        <taxon>Kickxellomycotina</taxon>
        <taxon>Harpellomycetes</taxon>
        <taxon>Harpellales</taxon>
        <taxon>Legeriomycetaceae</taxon>
        <taxon>Smittium</taxon>
    </lineage>
</organism>
<accession>A0A2T9YWP7</accession>
<keyword evidence="6" id="KW-0822">Tryptophan biosynthesis</keyword>
<dbReference type="STRING" id="133385.A0A2T9YWP7"/>
<dbReference type="InterPro" id="IPR001240">
    <property type="entry name" value="PRAI_dom"/>
</dbReference>
<dbReference type="EC" id="5.3.1.24" evidence="3"/>
<dbReference type="CDD" id="cd00405">
    <property type="entry name" value="PRAI"/>
    <property type="match status" value="1"/>
</dbReference>
<evidence type="ECO:0000256" key="6">
    <source>
        <dbReference type="ARBA" id="ARBA00022822"/>
    </source>
</evidence>
<evidence type="ECO:0000313" key="10">
    <source>
        <dbReference type="EMBL" id="PVU96724.1"/>
    </source>
</evidence>
<evidence type="ECO:0000256" key="2">
    <source>
        <dbReference type="ARBA" id="ARBA00007571"/>
    </source>
</evidence>
<feature type="domain" description="N-(5'phosphoribosyl) anthranilate isomerase (PRAI)" evidence="9">
    <location>
        <begin position="97"/>
        <end position="253"/>
    </location>
</feature>
<evidence type="ECO:0000256" key="3">
    <source>
        <dbReference type="ARBA" id="ARBA00012572"/>
    </source>
</evidence>
<comment type="similarity">
    <text evidence="2">Belongs to the TrpF family.</text>
</comment>
<reference evidence="10 11" key="1">
    <citation type="journal article" date="2018" name="MBio">
        <title>Comparative Genomics Reveals the Core Gene Toolbox for the Fungus-Insect Symbiosis.</title>
        <authorList>
            <person name="Wang Y."/>
            <person name="Stata M."/>
            <person name="Wang W."/>
            <person name="Stajich J.E."/>
            <person name="White M.M."/>
            <person name="Moncalvo J.M."/>
        </authorList>
    </citation>
    <scope>NUCLEOTIDE SEQUENCE [LARGE SCALE GENOMIC DNA]</scope>
    <source>
        <strain evidence="10 11">SWE-8-4</strain>
    </source>
</reference>
<name>A0A2T9YWP7_9FUNG</name>
<dbReference type="Proteomes" id="UP000245383">
    <property type="component" value="Unassembled WGS sequence"/>
</dbReference>
<dbReference type="OrthoDB" id="524799at2759"/>
<keyword evidence="11" id="KW-1185">Reference proteome</keyword>
<dbReference type="InterPro" id="IPR013785">
    <property type="entry name" value="Aldolase_TIM"/>
</dbReference>
<evidence type="ECO:0000313" key="11">
    <source>
        <dbReference type="Proteomes" id="UP000245383"/>
    </source>
</evidence>
<comment type="pathway">
    <text evidence="1">Amino-acid biosynthesis; L-tryptophan biosynthesis; L-tryptophan from chorismate: step 3/5.</text>
</comment>
<dbReference type="Pfam" id="PF00697">
    <property type="entry name" value="PRAI"/>
    <property type="match status" value="1"/>
</dbReference>
<protein>
    <recommendedName>
        <fullName evidence="4">N-(5'-phosphoribosyl)anthranilate isomerase</fullName>
        <ecNumber evidence="3">5.3.1.24</ecNumber>
    </recommendedName>
</protein>
<dbReference type="GO" id="GO:0000162">
    <property type="term" value="P:L-tryptophan biosynthetic process"/>
    <property type="evidence" value="ECO:0007669"/>
    <property type="project" value="UniProtKB-UniPathway"/>
</dbReference>
<dbReference type="GO" id="GO:0004640">
    <property type="term" value="F:phosphoribosylanthranilate isomerase activity"/>
    <property type="evidence" value="ECO:0007669"/>
    <property type="project" value="UniProtKB-EC"/>
</dbReference>
<evidence type="ECO:0000256" key="8">
    <source>
        <dbReference type="ARBA" id="ARBA00023235"/>
    </source>
</evidence>
<keyword evidence="7" id="KW-0057">Aromatic amino acid biosynthesis</keyword>
<evidence type="ECO:0000256" key="1">
    <source>
        <dbReference type="ARBA" id="ARBA00004664"/>
    </source>
</evidence>
<dbReference type="PANTHER" id="PTHR42894">
    <property type="entry name" value="N-(5'-PHOSPHORIBOSYL)ANTHRANILATE ISOMERASE"/>
    <property type="match status" value="1"/>
</dbReference>
<dbReference type="UniPathway" id="UPA00035">
    <property type="reaction ID" value="UER00042"/>
</dbReference>
<dbReference type="SUPFAM" id="SSF51366">
    <property type="entry name" value="Ribulose-phoshate binding barrel"/>
    <property type="match status" value="1"/>
</dbReference>
<sequence length="258" mass="28146">MAIASTNVKICGVTRPIDALEAAKQGADFIGMIFAPSPRLVTLEAAQKIVSQVKAASDQTVANLAFAKLDPKNYDFTLPEEHTRWFNDYCGAVEQFKNKRPLFVGVFSNQSSEFINSILQQVDLDLVQLHGDESIEMSLEIPVPVIKVFGVDSEFTPPKHINLGGNHAFVLLDTKVPGTSVRGGHGVSFDWSLAKQVHQNFGINLFLAGGLTPHNVAMSIEQGIPWCVDVSSGVEATEKGIKDPLKIHYFIENAKQAD</sequence>
<evidence type="ECO:0000259" key="9">
    <source>
        <dbReference type="Pfam" id="PF00697"/>
    </source>
</evidence>